<sequence>MDDKKNTQKQNPVFMREVRCPVHNLLIGRYDARDGLINATFYCPKCGREYTFTIKREQNFATYRKKS</sequence>
<evidence type="ECO:0000313" key="1">
    <source>
        <dbReference type="EMBL" id="DAG05112.1"/>
    </source>
</evidence>
<protein>
    <submittedName>
        <fullName evidence="1">Cysteine-rich protein</fullName>
    </submittedName>
</protein>
<reference evidence="1" key="1">
    <citation type="journal article" date="2021" name="Proc. Natl. Acad. Sci. U.S.A.">
        <title>A Catalog of Tens of Thousands of Viruses from Human Metagenomes Reveals Hidden Associations with Chronic Diseases.</title>
        <authorList>
            <person name="Tisza M.J."/>
            <person name="Buck C.B."/>
        </authorList>
    </citation>
    <scope>NUCLEOTIDE SEQUENCE</scope>
    <source>
        <strain evidence="1">CtE3x18</strain>
    </source>
</reference>
<accession>A0A8S5VEK6</accession>
<dbReference type="EMBL" id="BK016250">
    <property type="protein sequence ID" value="DAG05112.1"/>
    <property type="molecule type" value="Genomic_DNA"/>
</dbReference>
<proteinExistence type="predicted"/>
<name>A0A8S5VEK6_9CAUD</name>
<organism evidence="1">
    <name type="scientific">Myoviridae sp. ctE3x18</name>
    <dbReference type="NCBI Taxonomy" id="2825059"/>
    <lineage>
        <taxon>Viruses</taxon>
        <taxon>Duplodnaviria</taxon>
        <taxon>Heunggongvirae</taxon>
        <taxon>Uroviricota</taxon>
        <taxon>Caudoviricetes</taxon>
    </lineage>
</organism>